<gene>
    <name evidence="1" type="ORF">V8G54_003899</name>
</gene>
<name>A0AAQ3PEX0_VIGMU</name>
<dbReference type="Proteomes" id="UP001374535">
    <property type="component" value="Chromosome 1"/>
</dbReference>
<proteinExistence type="predicted"/>
<sequence length="115" mass="13778">MLMMDGYEFIQFLNKEEIYVPLILMFFANTVRSLKKAFELGVCYYWLKPLEDFYVSNFWPVMVRHYKERLITKNMNGLKFDKRSDTSGSSECFSDMEVVADDTFHMKDDTLHKKE</sequence>
<keyword evidence="2" id="KW-1185">Reference proteome</keyword>
<dbReference type="SUPFAM" id="SSF52172">
    <property type="entry name" value="CheY-like"/>
    <property type="match status" value="1"/>
</dbReference>
<organism evidence="1 2">
    <name type="scientific">Vigna mungo</name>
    <name type="common">Black gram</name>
    <name type="synonym">Phaseolus mungo</name>
    <dbReference type="NCBI Taxonomy" id="3915"/>
    <lineage>
        <taxon>Eukaryota</taxon>
        <taxon>Viridiplantae</taxon>
        <taxon>Streptophyta</taxon>
        <taxon>Embryophyta</taxon>
        <taxon>Tracheophyta</taxon>
        <taxon>Spermatophyta</taxon>
        <taxon>Magnoliopsida</taxon>
        <taxon>eudicotyledons</taxon>
        <taxon>Gunneridae</taxon>
        <taxon>Pentapetalae</taxon>
        <taxon>rosids</taxon>
        <taxon>fabids</taxon>
        <taxon>Fabales</taxon>
        <taxon>Fabaceae</taxon>
        <taxon>Papilionoideae</taxon>
        <taxon>50 kb inversion clade</taxon>
        <taxon>NPAAA clade</taxon>
        <taxon>indigoferoid/millettioid clade</taxon>
        <taxon>Phaseoleae</taxon>
        <taxon>Vigna</taxon>
    </lineage>
</organism>
<protein>
    <recommendedName>
        <fullName evidence="3">Response regulatory domain-containing protein</fullName>
    </recommendedName>
</protein>
<reference evidence="1 2" key="1">
    <citation type="journal article" date="2023" name="Life. Sci Alliance">
        <title>Evolutionary insights into 3D genome organization and epigenetic landscape of Vigna mungo.</title>
        <authorList>
            <person name="Junaid A."/>
            <person name="Singh B."/>
            <person name="Bhatia S."/>
        </authorList>
    </citation>
    <scope>NUCLEOTIDE SEQUENCE [LARGE SCALE GENOMIC DNA]</scope>
    <source>
        <strain evidence="1">Urdbean</strain>
    </source>
</reference>
<evidence type="ECO:0008006" key="3">
    <source>
        <dbReference type="Google" id="ProtNLM"/>
    </source>
</evidence>
<accession>A0AAQ3PEX0</accession>
<dbReference type="AlphaFoldDB" id="A0AAQ3PEX0"/>
<dbReference type="InterPro" id="IPR011006">
    <property type="entry name" value="CheY-like_superfamily"/>
</dbReference>
<evidence type="ECO:0000313" key="1">
    <source>
        <dbReference type="EMBL" id="WVZ25355.1"/>
    </source>
</evidence>
<dbReference type="EMBL" id="CP144700">
    <property type="protein sequence ID" value="WVZ25355.1"/>
    <property type="molecule type" value="Genomic_DNA"/>
</dbReference>
<evidence type="ECO:0000313" key="2">
    <source>
        <dbReference type="Proteomes" id="UP001374535"/>
    </source>
</evidence>